<dbReference type="eggNOG" id="ENOG502RD4S">
    <property type="taxonomic scope" value="Eukaryota"/>
</dbReference>
<dbReference type="HOGENOM" id="CLU_1482806_0_0_1"/>
<proteinExistence type="predicted"/>
<dbReference type="GeneID" id="9593358"/>
<dbReference type="OMA" id="CWETGTH"/>
<protein>
    <submittedName>
        <fullName evidence="1">Uncharacterized protein</fullName>
    </submittedName>
</protein>
<dbReference type="KEGG" id="scm:SCHCO_02715865"/>
<dbReference type="OrthoDB" id="10435334at2759"/>
<dbReference type="InParanoid" id="D8QJM0"/>
<dbReference type="Proteomes" id="UP000007431">
    <property type="component" value="Unassembled WGS sequence"/>
</dbReference>
<sequence>MTIRSQLASEGIRRRPPQRYKISQRGAAYSAPTSFSFLFSRIMKLTALSAAILSLGALSVSAAPAADEAQYYTFTTETDYGCVQYTSGTNTHTATAAGVTSTIHDDSTKTVQVTDYIYPPAKRYDPTDITIGVTVVCASTYTVDPTITTPDPAITATTTAWAATTTEVVATYTYCVNGNFCP</sequence>
<keyword evidence="2" id="KW-1185">Reference proteome</keyword>
<reference evidence="1 2" key="1">
    <citation type="journal article" date="2010" name="Nat. Biotechnol.">
        <title>Genome sequence of the model mushroom Schizophyllum commune.</title>
        <authorList>
            <person name="Ohm R.A."/>
            <person name="de Jong J.F."/>
            <person name="Lugones L.G."/>
            <person name="Aerts A."/>
            <person name="Kothe E."/>
            <person name="Stajich J.E."/>
            <person name="de Vries R.P."/>
            <person name="Record E."/>
            <person name="Levasseur A."/>
            <person name="Baker S.E."/>
            <person name="Bartholomew K.A."/>
            <person name="Coutinho P.M."/>
            <person name="Erdmann S."/>
            <person name="Fowler T.J."/>
            <person name="Gathman A.C."/>
            <person name="Lombard V."/>
            <person name="Henrissat B."/>
            <person name="Knabe N."/>
            <person name="Kuees U."/>
            <person name="Lilly W.W."/>
            <person name="Lindquist E."/>
            <person name="Lucas S."/>
            <person name="Magnuson J.K."/>
            <person name="Piumi F."/>
            <person name="Raudaskoski M."/>
            <person name="Salamov A."/>
            <person name="Schmutz J."/>
            <person name="Schwarze F.W.M.R."/>
            <person name="vanKuyk P.A."/>
            <person name="Horton J.S."/>
            <person name="Grigoriev I.V."/>
            <person name="Woesten H.A.B."/>
        </authorList>
    </citation>
    <scope>NUCLEOTIDE SEQUENCE [LARGE SCALE GENOMIC DNA]</scope>
    <source>
        <strain evidence="2">H4-8 / FGSC 9210</strain>
    </source>
</reference>
<dbReference type="EMBL" id="GL377314">
    <property type="protein sequence ID" value="EFI92116.1"/>
    <property type="molecule type" value="Genomic_DNA"/>
</dbReference>
<organism evidence="2">
    <name type="scientific">Schizophyllum commune (strain H4-8 / FGSC 9210)</name>
    <name type="common">Split gill fungus</name>
    <dbReference type="NCBI Taxonomy" id="578458"/>
    <lineage>
        <taxon>Eukaryota</taxon>
        <taxon>Fungi</taxon>
        <taxon>Dikarya</taxon>
        <taxon>Basidiomycota</taxon>
        <taxon>Agaricomycotina</taxon>
        <taxon>Agaricomycetes</taxon>
        <taxon>Agaricomycetidae</taxon>
        <taxon>Agaricales</taxon>
        <taxon>Schizophyllaceae</taxon>
        <taxon>Schizophyllum</taxon>
    </lineage>
</organism>
<name>D8QJM0_SCHCM</name>
<dbReference type="AlphaFoldDB" id="D8QJM0"/>
<evidence type="ECO:0000313" key="1">
    <source>
        <dbReference type="EMBL" id="EFI92116.1"/>
    </source>
</evidence>
<gene>
    <name evidence="1" type="ORF">SCHCODRAFT_114044</name>
</gene>
<accession>D8QJM0</accession>
<evidence type="ECO:0000313" key="2">
    <source>
        <dbReference type="Proteomes" id="UP000007431"/>
    </source>
</evidence>
<dbReference type="VEuPathDB" id="FungiDB:SCHCODRAFT_02715865"/>
<feature type="non-terminal residue" evidence="1">
    <location>
        <position position="182"/>
    </location>
</feature>